<accession>I2GH58</accession>
<dbReference type="AlphaFoldDB" id="I2GH58"/>
<keyword evidence="2" id="KW-1185">Reference proteome</keyword>
<sequence>MVEVFKTNVCDAKQARMVLNQIHNTFIDYTASFDLEDCDKILRVECLTRPILANGLIRFLGELGYVAEVLPDDDPPAASRLSTFLFAEAGISPSA</sequence>
<evidence type="ECO:0000313" key="1">
    <source>
        <dbReference type="EMBL" id="CCH53233.1"/>
    </source>
</evidence>
<protein>
    <submittedName>
        <fullName evidence="1">Uncharacterized protein</fullName>
    </submittedName>
</protein>
<dbReference type="STRING" id="1185876.BN8_02311"/>
<organism evidence="1 2">
    <name type="scientific">Fibrisoma limi BUZ 3</name>
    <dbReference type="NCBI Taxonomy" id="1185876"/>
    <lineage>
        <taxon>Bacteria</taxon>
        <taxon>Pseudomonadati</taxon>
        <taxon>Bacteroidota</taxon>
        <taxon>Cytophagia</taxon>
        <taxon>Cytophagales</taxon>
        <taxon>Spirosomataceae</taxon>
        <taxon>Fibrisoma</taxon>
    </lineage>
</organism>
<dbReference type="Proteomes" id="UP000009309">
    <property type="component" value="Unassembled WGS sequence"/>
</dbReference>
<proteinExistence type="predicted"/>
<gene>
    <name evidence="1" type="ORF">BN8_02311</name>
</gene>
<reference evidence="1 2" key="1">
    <citation type="journal article" date="2012" name="J. Bacteriol.">
        <title>Genome Sequence of the Filamentous Bacterium Fibrisoma limi BUZ 3T.</title>
        <authorList>
            <person name="Filippini M."/>
            <person name="Qi W."/>
            <person name="Jaenicke S."/>
            <person name="Goesmann A."/>
            <person name="Smits T.H."/>
            <person name="Bagheri H.C."/>
        </authorList>
    </citation>
    <scope>NUCLEOTIDE SEQUENCE [LARGE SCALE GENOMIC DNA]</scope>
    <source>
        <strain evidence="2">BUZ 3T</strain>
    </source>
</reference>
<name>I2GH58_9BACT</name>
<evidence type="ECO:0000313" key="2">
    <source>
        <dbReference type="Proteomes" id="UP000009309"/>
    </source>
</evidence>
<dbReference type="eggNOG" id="COG0500">
    <property type="taxonomic scope" value="Bacteria"/>
</dbReference>
<comment type="caution">
    <text evidence="1">The sequence shown here is derived from an EMBL/GenBank/DDBJ whole genome shotgun (WGS) entry which is preliminary data.</text>
</comment>
<dbReference type="EMBL" id="CAIT01000006">
    <property type="protein sequence ID" value="CCH53233.1"/>
    <property type="molecule type" value="Genomic_DNA"/>
</dbReference>